<proteinExistence type="predicted"/>
<name>A0A8T4ITE7_9ACTN</name>
<keyword evidence="3" id="KW-1185">Reference proteome</keyword>
<organism evidence="2 3">
    <name type="scientific">Streptomyces daliensis</name>
    <dbReference type="NCBI Taxonomy" id="299421"/>
    <lineage>
        <taxon>Bacteria</taxon>
        <taxon>Bacillati</taxon>
        <taxon>Actinomycetota</taxon>
        <taxon>Actinomycetes</taxon>
        <taxon>Kitasatosporales</taxon>
        <taxon>Streptomycetaceae</taxon>
        <taxon>Streptomyces</taxon>
    </lineage>
</organism>
<reference evidence="2" key="1">
    <citation type="submission" date="2021-04" db="EMBL/GenBank/DDBJ databases">
        <title>Sequencing of actinobacteria type strains.</title>
        <authorList>
            <person name="Nguyen G.-S."/>
            <person name="Wentzel A."/>
        </authorList>
    </citation>
    <scope>NUCLEOTIDE SEQUENCE</scope>
    <source>
        <strain evidence="2">DSM 42095</strain>
    </source>
</reference>
<feature type="compositionally biased region" description="Basic residues" evidence="1">
    <location>
        <begin position="1"/>
        <end position="11"/>
    </location>
</feature>
<evidence type="ECO:0000313" key="3">
    <source>
        <dbReference type="Proteomes" id="UP000675554"/>
    </source>
</evidence>
<protein>
    <submittedName>
        <fullName evidence="2">Uncharacterized protein</fullName>
    </submittedName>
</protein>
<evidence type="ECO:0000313" key="2">
    <source>
        <dbReference type="EMBL" id="MBR7674958.1"/>
    </source>
</evidence>
<gene>
    <name evidence="2" type="ORF">KDA82_18425</name>
</gene>
<dbReference type="AlphaFoldDB" id="A0A8T4ITE7"/>
<feature type="non-terminal residue" evidence="2">
    <location>
        <position position="1"/>
    </location>
</feature>
<accession>A0A8T4ITE7</accession>
<feature type="region of interest" description="Disordered" evidence="1">
    <location>
        <begin position="1"/>
        <end position="24"/>
    </location>
</feature>
<evidence type="ECO:0000256" key="1">
    <source>
        <dbReference type="SAM" id="MobiDB-lite"/>
    </source>
</evidence>
<dbReference type="Proteomes" id="UP000675554">
    <property type="component" value="Unassembled WGS sequence"/>
</dbReference>
<comment type="caution">
    <text evidence="2">The sequence shown here is derived from an EMBL/GenBank/DDBJ whole genome shotgun (WGS) entry which is preliminary data.</text>
</comment>
<dbReference type="EMBL" id="JAGSMN010000416">
    <property type="protein sequence ID" value="MBR7674958.1"/>
    <property type="molecule type" value="Genomic_DNA"/>
</dbReference>
<sequence length="70" mass="7799">PAREGRAHHRQRGDTGLSVHPPRPRRWWHARHARIGKALQLDGRTVILTAPLVGGRTLQLVTVSPRDATS</sequence>